<organism evidence="1 2">
    <name type="scientific">Zalaria obscura</name>
    <dbReference type="NCBI Taxonomy" id="2024903"/>
    <lineage>
        <taxon>Eukaryota</taxon>
        <taxon>Fungi</taxon>
        <taxon>Dikarya</taxon>
        <taxon>Ascomycota</taxon>
        <taxon>Pezizomycotina</taxon>
        <taxon>Dothideomycetes</taxon>
        <taxon>Dothideomycetidae</taxon>
        <taxon>Dothideales</taxon>
        <taxon>Zalariaceae</taxon>
        <taxon>Zalaria</taxon>
    </lineage>
</organism>
<evidence type="ECO:0000313" key="1">
    <source>
        <dbReference type="EMBL" id="KAK8210118.1"/>
    </source>
</evidence>
<protein>
    <submittedName>
        <fullName evidence="1">Uncharacterized protein</fullName>
    </submittedName>
</protein>
<dbReference type="Proteomes" id="UP001320706">
    <property type="component" value="Unassembled WGS sequence"/>
</dbReference>
<reference evidence="1" key="1">
    <citation type="submission" date="2024-02" db="EMBL/GenBank/DDBJ databases">
        <title>Metagenome Assembled Genome of Zalaria obscura JY119.</title>
        <authorList>
            <person name="Vighnesh L."/>
            <person name="Jagadeeshwari U."/>
            <person name="Venkata Ramana C."/>
            <person name="Sasikala C."/>
        </authorList>
    </citation>
    <scope>NUCLEOTIDE SEQUENCE</scope>
    <source>
        <strain evidence="1">JY119</strain>
    </source>
</reference>
<gene>
    <name evidence="1" type="ORF">M8818_003605</name>
</gene>
<proteinExistence type="predicted"/>
<comment type="caution">
    <text evidence="1">The sequence shown here is derived from an EMBL/GenBank/DDBJ whole genome shotgun (WGS) entry which is preliminary data.</text>
</comment>
<keyword evidence="2" id="KW-1185">Reference proteome</keyword>
<evidence type="ECO:0000313" key="2">
    <source>
        <dbReference type="Proteomes" id="UP001320706"/>
    </source>
</evidence>
<accession>A0ACC3SEQ2</accession>
<sequence length="305" mass="33024">MVNQTEDNYNATQNNTNLTPGSPPLEKDYGNGDAFHIDDRMDSDTALRKIRTAGSISISPELFEKIYLSPQNQVKGDLRKTLGNPTPLALVGFLLSLTPLSCELMGWRGASGNGAAGIASYFFFGGILMILGATGEWILGNTFPFVVFGSFGAFWLTFAGTLDPTFSAYGAYSPDPSNPAGGLTTVGFNASFAFFQLWMGVLCLVYFICSLRTNVVFSLIFITLVFAFGCLAGAYWQNAMGNTVAAGHLIVAAGAITFVTDLCGWWIFFAIMLASLDFPFQIPVGDLSRFIKGASEKRKEERDMV</sequence>
<name>A0ACC3SEQ2_9PEZI</name>
<dbReference type="EMBL" id="JAMKPW020000016">
    <property type="protein sequence ID" value="KAK8210118.1"/>
    <property type="molecule type" value="Genomic_DNA"/>
</dbReference>